<keyword evidence="4" id="KW-1185">Reference proteome</keyword>
<dbReference type="Gene3D" id="3.40.50.1820">
    <property type="entry name" value="alpha/beta hydrolase"/>
    <property type="match status" value="1"/>
</dbReference>
<dbReference type="Proteomes" id="UP000018144">
    <property type="component" value="Unassembled WGS sequence"/>
</dbReference>
<dbReference type="Pfam" id="PF00326">
    <property type="entry name" value="Peptidase_S9"/>
    <property type="match status" value="1"/>
</dbReference>
<dbReference type="eggNOG" id="ENOG502S3DF">
    <property type="taxonomic scope" value="Eukaryota"/>
</dbReference>
<feature type="domain" description="Peptidase S9 prolyl oligopeptidase catalytic" evidence="2">
    <location>
        <begin position="279"/>
        <end position="324"/>
    </location>
</feature>
<evidence type="ECO:0000256" key="1">
    <source>
        <dbReference type="ARBA" id="ARBA00022801"/>
    </source>
</evidence>
<dbReference type="OrthoDB" id="19653at2759"/>
<dbReference type="OMA" id="WLLDHWT"/>
<proteinExistence type="predicted"/>
<evidence type="ECO:0000259" key="2">
    <source>
        <dbReference type="Pfam" id="PF00326"/>
    </source>
</evidence>
<reference evidence="3 4" key="1">
    <citation type="journal article" date="2013" name="PLoS Genet.">
        <title>The genome and development-dependent transcriptomes of Pyronema confluens: a window into fungal evolution.</title>
        <authorList>
            <person name="Traeger S."/>
            <person name="Altegoer F."/>
            <person name="Freitag M."/>
            <person name="Gabaldon T."/>
            <person name="Kempken F."/>
            <person name="Kumar A."/>
            <person name="Marcet-Houben M."/>
            <person name="Poggeler S."/>
            <person name="Stajich J.E."/>
            <person name="Nowrousian M."/>
        </authorList>
    </citation>
    <scope>NUCLEOTIDE SEQUENCE [LARGE SCALE GENOMIC DNA]</scope>
    <source>
        <strain evidence="4">CBS 100304</strain>
        <tissue evidence="3">Vegetative mycelium</tissue>
    </source>
</reference>
<gene>
    <name evidence="3" type="ORF">PCON_06473</name>
</gene>
<evidence type="ECO:0000313" key="3">
    <source>
        <dbReference type="EMBL" id="CCX06886.1"/>
    </source>
</evidence>
<organism evidence="3 4">
    <name type="scientific">Pyronema omphalodes (strain CBS 100304)</name>
    <name type="common">Pyronema confluens</name>
    <dbReference type="NCBI Taxonomy" id="1076935"/>
    <lineage>
        <taxon>Eukaryota</taxon>
        <taxon>Fungi</taxon>
        <taxon>Dikarya</taxon>
        <taxon>Ascomycota</taxon>
        <taxon>Pezizomycotina</taxon>
        <taxon>Pezizomycetes</taxon>
        <taxon>Pezizales</taxon>
        <taxon>Pyronemataceae</taxon>
        <taxon>Pyronema</taxon>
    </lineage>
</organism>
<dbReference type="InterPro" id="IPR050300">
    <property type="entry name" value="GDXG_lipolytic_enzyme"/>
</dbReference>
<keyword evidence="1" id="KW-0378">Hydrolase</keyword>
<sequence>MATCFPHLSRLFYRPKPPPAPSPPQGLRVETYTYSTPAPGVELKVDCHLPLNDPGWPRPAVLYFHGGNLFFGDRSFYLRGLCEDCTSKGWIFLAYDYRKLVPFTGHDIIKDLNTLFSHYHTVLAPKHNLSATNVFVAGYSSGGYVAQLAAAHWEPKPLGMFLVASQGGKMLSQKYYAEKEEELGPIPEILKGYLDGGGKEMRKVGSLLQHGNDLQEFDNRLALSVEVHKRGLQLDLLTGIPDLSGKLRAVENNQEELEKLIPDEAKCLFPELLIDETFPPAFIVHGDKDTTVLLEESKSLVENLEKRQVMAKLVTVEGAAHQTMLFDAVYKDYMMEVIPWIQERCVADEGEEDEMEDLIM</sequence>
<protein>
    <recommendedName>
        <fullName evidence="2">Peptidase S9 prolyl oligopeptidase catalytic domain-containing protein</fullName>
    </recommendedName>
</protein>
<dbReference type="PANTHER" id="PTHR48081">
    <property type="entry name" value="AB HYDROLASE SUPERFAMILY PROTEIN C4A8.06C"/>
    <property type="match status" value="1"/>
</dbReference>
<dbReference type="SUPFAM" id="SSF53474">
    <property type="entry name" value="alpha/beta-Hydrolases"/>
    <property type="match status" value="1"/>
</dbReference>
<dbReference type="InterPro" id="IPR001375">
    <property type="entry name" value="Peptidase_S9_cat"/>
</dbReference>
<dbReference type="InterPro" id="IPR029058">
    <property type="entry name" value="AB_hydrolase_fold"/>
</dbReference>
<name>U4KY48_PYROM</name>
<dbReference type="GO" id="GO:0016787">
    <property type="term" value="F:hydrolase activity"/>
    <property type="evidence" value="ECO:0007669"/>
    <property type="project" value="UniProtKB-KW"/>
</dbReference>
<dbReference type="STRING" id="1076935.U4KY48"/>
<dbReference type="AlphaFoldDB" id="U4KY48"/>
<dbReference type="PANTHER" id="PTHR48081:SF3">
    <property type="entry name" value="ALPHA_BETA HYDROLASE FOLD-3 DOMAIN-CONTAINING PROTEIN"/>
    <property type="match status" value="1"/>
</dbReference>
<dbReference type="EMBL" id="HF935320">
    <property type="protein sequence ID" value="CCX06886.1"/>
    <property type="molecule type" value="Genomic_DNA"/>
</dbReference>
<accession>U4KY48</accession>
<evidence type="ECO:0000313" key="4">
    <source>
        <dbReference type="Proteomes" id="UP000018144"/>
    </source>
</evidence>